<organism evidence="3 4">
    <name type="scientific">Phenylobacterium soli</name>
    <dbReference type="NCBI Taxonomy" id="2170551"/>
    <lineage>
        <taxon>Bacteria</taxon>
        <taxon>Pseudomonadati</taxon>
        <taxon>Pseudomonadota</taxon>
        <taxon>Alphaproteobacteria</taxon>
        <taxon>Caulobacterales</taxon>
        <taxon>Caulobacteraceae</taxon>
        <taxon>Phenylobacterium</taxon>
    </lineage>
</organism>
<evidence type="ECO:0000259" key="2">
    <source>
        <dbReference type="PROSITE" id="PS50022"/>
    </source>
</evidence>
<dbReference type="EMBL" id="QFYQ01000001">
    <property type="protein sequence ID" value="RAK54755.1"/>
    <property type="molecule type" value="Genomic_DNA"/>
</dbReference>
<dbReference type="GO" id="GO:0016787">
    <property type="term" value="F:hydrolase activity"/>
    <property type="evidence" value="ECO:0007669"/>
    <property type="project" value="UniProtKB-KW"/>
</dbReference>
<evidence type="ECO:0000256" key="1">
    <source>
        <dbReference type="SAM" id="SignalP"/>
    </source>
</evidence>
<dbReference type="InterPro" id="IPR008979">
    <property type="entry name" value="Galactose-bd-like_sf"/>
</dbReference>
<comment type="caution">
    <text evidence="3">The sequence shown here is derived from an EMBL/GenBank/DDBJ whole genome shotgun (WGS) entry which is preliminary data.</text>
</comment>
<dbReference type="PROSITE" id="PS50022">
    <property type="entry name" value="FA58C_3"/>
    <property type="match status" value="1"/>
</dbReference>
<evidence type="ECO:0000313" key="3">
    <source>
        <dbReference type="EMBL" id="RAK54755.1"/>
    </source>
</evidence>
<keyword evidence="3" id="KW-0378">Hydrolase</keyword>
<reference evidence="4" key="1">
    <citation type="submission" date="2018-05" db="EMBL/GenBank/DDBJ databases">
        <authorList>
            <person name="Li X."/>
        </authorList>
    </citation>
    <scope>NUCLEOTIDE SEQUENCE [LARGE SCALE GENOMIC DNA]</scope>
    <source>
        <strain evidence="4">LX32</strain>
    </source>
</reference>
<dbReference type="SUPFAM" id="SSF49785">
    <property type="entry name" value="Galactose-binding domain-like"/>
    <property type="match status" value="1"/>
</dbReference>
<dbReference type="Pfam" id="PF00754">
    <property type="entry name" value="F5_F8_type_C"/>
    <property type="match status" value="1"/>
</dbReference>
<feature type="domain" description="F5/8 type C" evidence="2">
    <location>
        <begin position="111"/>
        <end position="248"/>
    </location>
</feature>
<feature type="chain" id="PRO_5016460528" evidence="1">
    <location>
        <begin position="22"/>
        <end position="705"/>
    </location>
</feature>
<dbReference type="SUPFAM" id="SSF51445">
    <property type="entry name" value="(Trans)glycosidases"/>
    <property type="match status" value="1"/>
</dbReference>
<feature type="signal peptide" evidence="1">
    <location>
        <begin position="1"/>
        <end position="21"/>
    </location>
</feature>
<keyword evidence="1" id="KW-0732">Signal</keyword>
<dbReference type="InterPro" id="IPR017853">
    <property type="entry name" value="GH"/>
</dbReference>
<gene>
    <name evidence="3" type="ORF">DJ017_09565</name>
</gene>
<name>A0A328AK30_9CAUL</name>
<dbReference type="Gene3D" id="2.60.120.260">
    <property type="entry name" value="Galactose-binding domain-like"/>
    <property type="match status" value="1"/>
</dbReference>
<proteinExistence type="predicted"/>
<dbReference type="Gene3D" id="3.20.20.80">
    <property type="entry name" value="Glycosidases"/>
    <property type="match status" value="1"/>
</dbReference>
<evidence type="ECO:0000313" key="4">
    <source>
        <dbReference type="Proteomes" id="UP000249254"/>
    </source>
</evidence>
<accession>A0A328AK30</accession>
<keyword evidence="4" id="KW-1185">Reference proteome</keyword>
<dbReference type="OrthoDB" id="9758333at2"/>
<dbReference type="Proteomes" id="UP000249254">
    <property type="component" value="Unassembled WGS sequence"/>
</dbReference>
<protein>
    <submittedName>
        <fullName evidence="3">Glycosyl hydrolase family 5</fullName>
    </submittedName>
</protein>
<sequence length="705" mass="77641">MRAGVRWLPLGLALVAGASNAAPLNLRVDRSPAGLKAAFRPDTALGGGVDGSTRGEIDRLFTPHNIAAMRSLGLRSLTYRLRTELGIEAWHWTEEGRWSDPAHAQGYWTSSDRPKQPVTLSWGYRLPRRGDTQDNANNLDFSRLTDGDLATFWKSNPYLDVRYTHEAAGRPQWIQVRLDAPTPIDTVRIDWADPYASAYEVQYWDGPDDYDSERDWVTFPMGRVAQARGGAETRRIAQRPVTARFLRILLKTPSGTAPPGSADVRDRLGYAVREVSFGVTGADGVFHDAVRHAASHDDQTFTHVSSTDPWHRAADRDPNLEQVGVDRIFQSGLGNGLPIMMPVGVLFDTPENAEALIRYLTRRGYPLRRIELGEEPDGQYGEPADYGALYLATLDRLRAIAPRLEYGGPSMQSAATDLPLVHGPARSWNRGFIAYLKSRGRLSDLQFFSFEHYPFDDICGDIHAKLIAEDALLDGMLKRLEAEGVPRTTPKVIAEYGFSAFSGQAMVELPSALLQADLLGHFLSEGGDAAYMFGYGPNTPINQHLACAGYGNMTPFLADANGQAAERLPQFFASRLISQTWLQPGHGLHRLYATHLDGEAPAGAVVAYAVARPDGRLATMVLNRSATQAFTVKPWAAGRLDVWQYGPDQYRWRPDGVNGRPSLDLPPAHWEAAGGEIRLPADSLTVILSRAARTPARSGRAPRSR</sequence>
<dbReference type="AlphaFoldDB" id="A0A328AK30"/>
<dbReference type="InterPro" id="IPR000421">
    <property type="entry name" value="FA58C"/>
</dbReference>